<dbReference type="InterPro" id="IPR002524">
    <property type="entry name" value="Cation_efflux"/>
</dbReference>
<feature type="transmembrane region" description="Helical" evidence="9">
    <location>
        <begin position="211"/>
        <end position="233"/>
    </location>
</feature>
<evidence type="ECO:0000256" key="6">
    <source>
        <dbReference type="ARBA" id="ARBA00022989"/>
    </source>
</evidence>
<feature type="region of interest" description="Disordered" evidence="8">
    <location>
        <begin position="178"/>
        <end position="200"/>
    </location>
</feature>
<keyword evidence="6 9" id="KW-1133">Transmembrane helix</keyword>
<evidence type="ECO:0000313" key="12">
    <source>
        <dbReference type="EMBL" id="KAK9729669.1"/>
    </source>
</evidence>
<evidence type="ECO:0000313" key="13">
    <source>
        <dbReference type="Proteomes" id="UP001479436"/>
    </source>
</evidence>
<dbReference type="InterPro" id="IPR036837">
    <property type="entry name" value="Cation_efflux_CTD_sf"/>
</dbReference>
<feature type="transmembrane region" description="Helical" evidence="9">
    <location>
        <begin position="245"/>
        <end position="263"/>
    </location>
</feature>
<gene>
    <name evidence="12" type="primary">ZRC1_1</name>
    <name evidence="12" type="ORF">K7432_000076</name>
</gene>
<keyword evidence="4 9" id="KW-0812">Transmembrane</keyword>
<dbReference type="SUPFAM" id="SSF161111">
    <property type="entry name" value="Cation efflux protein transmembrane domain-like"/>
    <property type="match status" value="1"/>
</dbReference>
<evidence type="ECO:0000256" key="8">
    <source>
        <dbReference type="SAM" id="MobiDB-lite"/>
    </source>
</evidence>
<feature type="compositionally biased region" description="Basic and acidic residues" evidence="8">
    <location>
        <begin position="190"/>
        <end position="200"/>
    </location>
</feature>
<evidence type="ECO:0000256" key="7">
    <source>
        <dbReference type="ARBA" id="ARBA00023136"/>
    </source>
</evidence>
<dbReference type="EMBL" id="JASJQH010006877">
    <property type="protein sequence ID" value="KAK9729669.1"/>
    <property type="molecule type" value="Genomic_DNA"/>
</dbReference>
<dbReference type="InterPro" id="IPR027470">
    <property type="entry name" value="Cation_efflux_CTD"/>
</dbReference>
<comment type="similarity">
    <text evidence="2">Belongs to the cation diffusion facilitator (CDF) transporter (TC 2.A.4) family. SLC30A subfamily.</text>
</comment>
<comment type="subcellular location">
    <subcellularLocation>
        <location evidence="1">Membrane</location>
        <topology evidence="1">Multi-pass membrane protein</topology>
    </subcellularLocation>
</comment>
<evidence type="ECO:0000259" key="11">
    <source>
        <dbReference type="Pfam" id="PF16916"/>
    </source>
</evidence>
<name>A0ABR2WBR0_9FUNG</name>
<feature type="transmembrane region" description="Helical" evidence="9">
    <location>
        <begin position="110"/>
        <end position="130"/>
    </location>
</feature>
<evidence type="ECO:0000256" key="4">
    <source>
        <dbReference type="ARBA" id="ARBA00022692"/>
    </source>
</evidence>
<dbReference type="Pfam" id="PF01545">
    <property type="entry name" value="Cation_efflux"/>
    <property type="match status" value="1"/>
</dbReference>
<evidence type="ECO:0000256" key="5">
    <source>
        <dbReference type="ARBA" id="ARBA00022833"/>
    </source>
</evidence>
<keyword evidence="13" id="KW-1185">Reference proteome</keyword>
<dbReference type="Pfam" id="PF16916">
    <property type="entry name" value="ZT_dimer"/>
    <property type="match status" value="1"/>
</dbReference>
<dbReference type="Proteomes" id="UP001479436">
    <property type="component" value="Unassembled WGS sequence"/>
</dbReference>
<dbReference type="PANTHER" id="PTHR45820">
    <property type="entry name" value="FI23527P1"/>
    <property type="match status" value="1"/>
</dbReference>
<dbReference type="PANTHER" id="PTHR45820:SF4">
    <property type="entry name" value="ZINC TRANSPORTER 63C, ISOFORM F"/>
    <property type="match status" value="1"/>
</dbReference>
<protein>
    <submittedName>
        <fullName evidence="12">Zinc resistance conferring protein</fullName>
    </submittedName>
</protein>
<dbReference type="InterPro" id="IPR027469">
    <property type="entry name" value="Cation_efflux_TMD_sf"/>
</dbReference>
<evidence type="ECO:0000256" key="2">
    <source>
        <dbReference type="ARBA" id="ARBA00008873"/>
    </source>
</evidence>
<comment type="caution">
    <text evidence="12">The sequence shown here is derived from an EMBL/GenBank/DDBJ whole genome shotgun (WGS) entry which is preliminary data.</text>
</comment>
<feature type="transmembrane region" description="Helical" evidence="9">
    <location>
        <begin position="7"/>
        <end position="26"/>
    </location>
</feature>
<evidence type="ECO:0000256" key="9">
    <source>
        <dbReference type="SAM" id="Phobius"/>
    </source>
</evidence>
<dbReference type="Gene3D" id="1.20.1510.10">
    <property type="entry name" value="Cation efflux protein transmembrane domain"/>
    <property type="match status" value="1"/>
</dbReference>
<reference evidence="12 13" key="1">
    <citation type="submission" date="2023-04" db="EMBL/GenBank/DDBJ databases">
        <title>Genome of Basidiobolus ranarum AG-B5.</title>
        <authorList>
            <person name="Stajich J.E."/>
            <person name="Carter-House D."/>
            <person name="Gryganskyi A."/>
        </authorList>
    </citation>
    <scope>NUCLEOTIDE SEQUENCE [LARGE SCALE GENOMIC DNA]</scope>
    <source>
        <strain evidence="12 13">AG-B5</strain>
    </source>
</reference>
<keyword evidence="7 9" id="KW-0472">Membrane</keyword>
<dbReference type="SUPFAM" id="SSF160240">
    <property type="entry name" value="Cation efflux protein cytoplasmic domain-like"/>
    <property type="match status" value="1"/>
</dbReference>
<keyword evidence="3" id="KW-0813">Transport</keyword>
<organism evidence="12 13">
    <name type="scientific">Basidiobolus ranarum</name>
    <dbReference type="NCBI Taxonomy" id="34480"/>
    <lineage>
        <taxon>Eukaryota</taxon>
        <taxon>Fungi</taxon>
        <taxon>Fungi incertae sedis</taxon>
        <taxon>Zoopagomycota</taxon>
        <taxon>Entomophthoromycotina</taxon>
        <taxon>Basidiobolomycetes</taxon>
        <taxon>Basidiobolales</taxon>
        <taxon>Basidiobolaceae</taxon>
        <taxon>Basidiobolus</taxon>
    </lineage>
</organism>
<evidence type="ECO:0000259" key="10">
    <source>
        <dbReference type="Pfam" id="PF01545"/>
    </source>
</evidence>
<evidence type="ECO:0000256" key="3">
    <source>
        <dbReference type="ARBA" id="ARBA00022448"/>
    </source>
</evidence>
<feature type="domain" description="Cation efflux protein transmembrane" evidence="10">
    <location>
        <begin position="10"/>
        <end position="271"/>
    </location>
</feature>
<feature type="transmembrane region" description="Helical" evidence="9">
    <location>
        <begin position="75"/>
        <end position="98"/>
    </location>
</feature>
<evidence type="ECO:0000256" key="1">
    <source>
        <dbReference type="ARBA" id="ARBA00004141"/>
    </source>
</evidence>
<accession>A0ABR2WBR0</accession>
<proteinExistence type="inferred from homology"/>
<dbReference type="InterPro" id="IPR058533">
    <property type="entry name" value="Cation_efflux_TM"/>
</dbReference>
<sequence length="402" mass="44286">MERTTRLSLLLFLTTVFFFAELIVGYSVGSIALVADSFHMLSDLLSLCVALYAIKLGESKNHSSQYTYGWQRAEILGALINGVFLVALCFSIFVEAIQRFFEPREIENPQLILIVGGLGLLVNIIGLLLFHEHGHAHGHSHSHSHSDSNPLHTPVSIIQTADEVRRICADAEHQHQPNENTSLLHSNNHSADHHDHDHKAADGGRLNMHGVFLHVLGDALGSVAVIVSSIVIWKCEFEQRFLLDPIISLLITAFILTFSLPLVKSTCFILLQGVPNSIPIDILKDEMQNIPGVISVHELHVWQLSDIKTIASVHIHVTDSEIYMGVANSVKDLLHAYGIHSVTIQPEFPKLATVTDTTSQDTTEQCLIRCPSACDPSACCPAPLTDNIEIVEHAGSNHSHEH</sequence>
<feature type="domain" description="Cation efflux protein cytoplasmic" evidence="11">
    <location>
        <begin position="280"/>
        <end position="347"/>
    </location>
</feature>
<keyword evidence="5" id="KW-0862">Zinc</keyword>
<dbReference type="NCBIfam" id="TIGR01297">
    <property type="entry name" value="CDF"/>
    <property type="match status" value="1"/>
</dbReference>